<evidence type="ECO:0000313" key="1">
    <source>
        <dbReference type="EMBL" id="CAD9662575.1"/>
    </source>
</evidence>
<accession>A0A7S2W257</accession>
<reference evidence="1" key="1">
    <citation type="submission" date="2021-01" db="EMBL/GenBank/DDBJ databases">
        <authorList>
            <person name="Corre E."/>
            <person name="Pelletier E."/>
            <person name="Niang G."/>
            <person name="Scheremetjew M."/>
            <person name="Finn R."/>
            <person name="Kale V."/>
            <person name="Holt S."/>
            <person name="Cochrane G."/>
            <person name="Meng A."/>
            <person name="Brown T."/>
            <person name="Cohen L."/>
        </authorList>
    </citation>
    <scope>NUCLEOTIDE SEQUENCE</scope>
    <source>
        <strain evidence="1">NY070348D</strain>
    </source>
</reference>
<proteinExistence type="predicted"/>
<dbReference type="EMBL" id="HBHK01000577">
    <property type="protein sequence ID" value="CAD9662575.1"/>
    <property type="molecule type" value="Transcribed_RNA"/>
</dbReference>
<organism evidence="1">
    <name type="scientific">Mucochytrium quahogii</name>
    <dbReference type="NCBI Taxonomy" id="96639"/>
    <lineage>
        <taxon>Eukaryota</taxon>
        <taxon>Sar</taxon>
        <taxon>Stramenopiles</taxon>
        <taxon>Bigyra</taxon>
        <taxon>Labyrinthulomycetes</taxon>
        <taxon>Thraustochytrida</taxon>
        <taxon>Thraustochytriidae</taxon>
        <taxon>Mucochytrium</taxon>
    </lineage>
</organism>
<name>A0A7S2W257_9STRA</name>
<gene>
    <name evidence="1" type="ORF">QSP1433_LOCUS375</name>
</gene>
<protein>
    <submittedName>
        <fullName evidence="1">Uncharacterized protein</fullName>
    </submittedName>
</protein>
<dbReference type="Gene3D" id="3.90.228.10">
    <property type="match status" value="1"/>
</dbReference>
<sequence>MVNPSEGFGDPGGDEYRSWATSGEILFRSGFYGSDRGDVWPGIFQAFGDLLDGGAGRAVLSKRKHDRVEKEIDLVKDCVKRIHDYRMRVLTSRLRKTEEVIERALASIDLNEERLREKHYDRAQAMDNDLLTHCAHFAASIEKQCLMLNKQLALEHHRNQIKIANMKKTLELEQFALHLAHETNDQVTLKRLNETNPQFIRCKRACQENVKAEFFGTTSNYSGISVMEVFKIENRPMLKQFQKMAAKLKPGSVKGLFCTIPEESLERVVIQGMRGEKDICKEEDSHDSQGKTVLTGKNLFSQVQYCPFPNDQVSSRFAEERFNRAKDAPFPATFSRYSTLEANRHLMESKQSDQEETTEPVRTLALSRVIIGECFCTSNQYEGFPNIPTSGSSTNKFDSMFSSGQDEYLMLNPNYVLPEFLIRYKFRSRFMTDAPAESTGPATDTRAIEPDFSAPVISTDDLQLLAETTHNTGTFGVIPAGLPGMQLSNDRCTHPSQKATLRGFVETAEVQAGKDVVQKNAEAQRQALWSKIAKLLLRAKEMS</sequence>
<dbReference type="AlphaFoldDB" id="A0A7S2W257"/>